<keyword evidence="3" id="KW-0378">Hydrolase</keyword>
<evidence type="ECO:0000259" key="2">
    <source>
        <dbReference type="Pfam" id="PF12697"/>
    </source>
</evidence>
<dbReference type="InterPro" id="IPR000073">
    <property type="entry name" value="AB_hydrolase_1"/>
</dbReference>
<dbReference type="EMBL" id="JAXAVU010000004">
    <property type="protein sequence ID" value="MDX8142541.1"/>
    <property type="molecule type" value="Genomic_DNA"/>
</dbReference>
<dbReference type="PANTHER" id="PTHR43689">
    <property type="entry name" value="HYDROLASE"/>
    <property type="match status" value="1"/>
</dbReference>
<organism evidence="3 4">
    <name type="scientific">Lentzea sokolovensis</name>
    <dbReference type="NCBI Taxonomy" id="3095429"/>
    <lineage>
        <taxon>Bacteria</taxon>
        <taxon>Bacillati</taxon>
        <taxon>Actinomycetota</taxon>
        <taxon>Actinomycetes</taxon>
        <taxon>Pseudonocardiales</taxon>
        <taxon>Pseudonocardiaceae</taxon>
        <taxon>Lentzea</taxon>
    </lineage>
</organism>
<dbReference type="PANTHER" id="PTHR43689:SF8">
    <property type="entry name" value="ALPHA_BETA-HYDROLASES SUPERFAMILY PROTEIN"/>
    <property type="match status" value="1"/>
</dbReference>
<dbReference type="Proteomes" id="UP001285352">
    <property type="component" value="Unassembled WGS sequence"/>
</dbReference>
<evidence type="ECO:0000256" key="1">
    <source>
        <dbReference type="SAM" id="MobiDB-lite"/>
    </source>
</evidence>
<dbReference type="SUPFAM" id="SSF53474">
    <property type="entry name" value="alpha/beta-Hydrolases"/>
    <property type="match status" value="1"/>
</dbReference>
<dbReference type="Pfam" id="PF12697">
    <property type="entry name" value="Abhydrolase_6"/>
    <property type="match status" value="1"/>
</dbReference>
<dbReference type="GO" id="GO:0016787">
    <property type="term" value="F:hydrolase activity"/>
    <property type="evidence" value="ECO:0007669"/>
    <property type="project" value="UniProtKB-KW"/>
</dbReference>
<protein>
    <submittedName>
        <fullName evidence="3">Alpha/beta hydrolase</fullName>
    </submittedName>
</protein>
<sequence length="279" mass="29236">MTSELTLLDLDHTRTFLLLHGGGGVPTMAGFAHLPAERAHARVLLPTHPGFGGTPKPDDLTGVTGLARTYVDLLDRLDLTGVTVIGNSFGGWVAAEIALLGSPRVSSAVIANGIGVEVDGHPITDVRGLSPAELRNLSWHDQSKAPQQATGPGPDVQALIGYTGPAMADPTLAKRLGQTPVPVHVVWGESDGLVSPEYGKAFAAAIPRSTFTLLPRTGHLPQVESPEALLDACSQFGDGTWPGSRRRSSSPPRTSSMVICSAAAESPARRARTSARWLV</sequence>
<comment type="caution">
    <text evidence="3">The sequence shown here is derived from an EMBL/GenBank/DDBJ whole genome shotgun (WGS) entry which is preliminary data.</text>
</comment>
<feature type="region of interest" description="Disordered" evidence="1">
    <location>
        <begin position="236"/>
        <end position="255"/>
    </location>
</feature>
<gene>
    <name evidence="3" type="ORF">SK854_10470</name>
</gene>
<name>A0ABU4USS0_9PSEU</name>
<feature type="domain" description="AB hydrolase-1" evidence="2">
    <location>
        <begin position="16"/>
        <end position="232"/>
    </location>
</feature>
<dbReference type="InterPro" id="IPR029058">
    <property type="entry name" value="AB_hydrolase_fold"/>
</dbReference>
<reference evidence="3 4" key="1">
    <citation type="submission" date="2023-11" db="EMBL/GenBank/DDBJ databases">
        <title>Lentzea sokolovensis, sp. nov., Lentzea kristufkii, sp. nov., and Lentzea miocenensis, sp. nov., rare actinobacteria from Sokolov Coal Basin, Miocene lacustrine sediment, Czech Republic.</title>
        <authorList>
            <person name="Lara A."/>
            <person name="Kotroba L."/>
            <person name="Nouioui I."/>
            <person name="Neumann-Schaal M."/>
            <person name="Mast Y."/>
            <person name="Chronakova A."/>
        </authorList>
    </citation>
    <scope>NUCLEOTIDE SEQUENCE [LARGE SCALE GENOMIC DNA]</scope>
    <source>
        <strain evidence="3 4">BCCO 10_0061</strain>
    </source>
</reference>
<dbReference type="Gene3D" id="3.40.50.1820">
    <property type="entry name" value="alpha/beta hydrolase"/>
    <property type="match status" value="1"/>
</dbReference>
<proteinExistence type="predicted"/>
<evidence type="ECO:0000313" key="4">
    <source>
        <dbReference type="Proteomes" id="UP001285352"/>
    </source>
</evidence>
<accession>A0ABU4USS0</accession>
<keyword evidence="4" id="KW-1185">Reference proteome</keyword>
<evidence type="ECO:0000313" key="3">
    <source>
        <dbReference type="EMBL" id="MDX8142541.1"/>
    </source>
</evidence>